<dbReference type="InterPro" id="IPR025161">
    <property type="entry name" value="IS402-like_dom"/>
</dbReference>
<protein>
    <submittedName>
        <fullName evidence="4">IS5 family transposase</fullName>
    </submittedName>
</protein>
<evidence type="ECO:0000313" key="4">
    <source>
        <dbReference type="EMBL" id="MCP1167769.1"/>
    </source>
</evidence>
<sequence length="268" mass="30878">MRHELVPDEMWTVVAPLLPEELPKPKGGRPRVSDRDALRGIVFVLRTGMPWEMLPREVFGCSGMTCWRRLRDWQQAGVWDRLHRVLLERLNRAGELDWSRASLDAASIGAKKEGEMTDPNPTDRGRAGTKRHCCTDRRGTPLGVTLTGANRHDSMAMAATLDAVPGVRSVKRGRPRKRPQKLHADKAYDHRRCLRECRARSITPRIARRGVETSTKLGRHRWVVERTFAWFAQFRRLATRYDRRADIHMALIKLATAIICMNQIRRFC</sequence>
<evidence type="ECO:0000256" key="1">
    <source>
        <dbReference type="SAM" id="MobiDB-lite"/>
    </source>
</evidence>
<gene>
    <name evidence="4" type="ORF">NHG85_04385</name>
</gene>
<feature type="domain" description="Transposase IS4-like" evidence="2">
    <location>
        <begin position="103"/>
        <end position="259"/>
    </location>
</feature>
<feature type="region of interest" description="Disordered" evidence="1">
    <location>
        <begin position="111"/>
        <end position="134"/>
    </location>
</feature>
<reference evidence="4" key="1">
    <citation type="submission" date="2022-06" db="EMBL/GenBank/DDBJ databases">
        <title>Limimaricola sediminis sp. nov., isolated from an intertidal sediment.</title>
        <authorList>
            <person name="Shao X."/>
        </authorList>
    </citation>
    <scope>NUCLEOTIDE SEQUENCE</scope>
    <source>
        <strain evidence="4">ASW11-118</strain>
    </source>
</reference>
<dbReference type="AlphaFoldDB" id="A0A9X2FQ54"/>
<dbReference type="GO" id="GO:0006313">
    <property type="term" value="P:DNA transposition"/>
    <property type="evidence" value="ECO:0007669"/>
    <property type="project" value="InterPro"/>
</dbReference>
<keyword evidence="5" id="KW-1185">Reference proteome</keyword>
<feature type="compositionally biased region" description="Basic and acidic residues" evidence="1">
    <location>
        <begin position="111"/>
        <end position="126"/>
    </location>
</feature>
<name>A0A9X2FQ54_9RHOB</name>
<dbReference type="PANTHER" id="PTHR30007:SF1">
    <property type="entry name" value="BLR1914 PROTEIN"/>
    <property type="match status" value="1"/>
</dbReference>
<dbReference type="PANTHER" id="PTHR30007">
    <property type="entry name" value="PHP DOMAIN PROTEIN"/>
    <property type="match status" value="1"/>
</dbReference>
<comment type="caution">
    <text evidence="4">The sequence shown here is derived from an EMBL/GenBank/DDBJ whole genome shotgun (WGS) entry which is preliminary data.</text>
</comment>
<proteinExistence type="predicted"/>
<dbReference type="RefSeq" id="WP_253330179.1">
    <property type="nucleotide sequence ID" value="NZ_JAMYXC010000053.1"/>
</dbReference>
<dbReference type="Proteomes" id="UP001139477">
    <property type="component" value="Unassembled WGS sequence"/>
</dbReference>
<dbReference type="Pfam" id="PF01609">
    <property type="entry name" value="DDE_Tnp_1"/>
    <property type="match status" value="1"/>
</dbReference>
<dbReference type="GO" id="GO:0003677">
    <property type="term" value="F:DNA binding"/>
    <property type="evidence" value="ECO:0007669"/>
    <property type="project" value="InterPro"/>
</dbReference>
<feature type="domain" description="Insertion element IS402-like" evidence="3">
    <location>
        <begin position="7"/>
        <end position="83"/>
    </location>
</feature>
<dbReference type="InterPro" id="IPR002559">
    <property type="entry name" value="Transposase_11"/>
</dbReference>
<evidence type="ECO:0000313" key="5">
    <source>
        <dbReference type="Proteomes" id="UP001139477"/>
    </source>
</evidence>
<evidence type="ECO:0000259" key="3">
    <source>
        <dbReference type="Pfam" id="PF13340"/>
    </source>
</evidence>
<dbReference type="Pfam" id="PF13340">
    <property type="entry name" value="DUF4096"/>
    <property type="match status" value="1"/>
</dbReference>
<dbReference type="EMBL" id="JAMYXC010000053">
    <property type="protein sequence ID" value="MCP1167769.1"/>
    <property type="molecule type" value="Genomic_DNA"/>
</dbReference>
<dbReference type="GO" id="GO:0004803">
    <property type="term" value="F:transposase activity"/>
    <property type="evidence" value="ECO:0007669"/>
    <property type="project" value="InterPro"/>
</dbReference>
<organism evidence="4 5">
    <name type="scientific">Limimaricola litoreus</name>
    <dbReference type="NCBI Taxonomy" id="2955316"/>
    <lineage>
        <taxon>Bacteria</taxon>
        <taxon>Pseudomonadati</taxon>
        <taxon>Pseudomonadota</taxon>
        <taxon>Alphaproteobacteria</taxon>
        <taxon>Rhodobacterales</taxon>
        <taxon>Paracoccaceae</taxon>
        <taxon>Limimaricola</taxon>
    </lineage>
</organism>
<evidence type="ECO:0000259" key="2">
    <source>
        <dbReference type="Pfam" id="PF01609"/>
    </source>
</evidence>
<accession>A0A9X2FQ54</accession>
<dbReference type="NCBIfam" id="NF033580">
    <property type="entry name" value="transpos_IS5_3"/>
    <property type="match status" value="1"/>
</dbReference>